<dbReference type="InterPro" id="IPR040177">
    <property type="entry name" value="SLC30A9"/>
</dbReference>
<evidence type="ECO:0000256" key="1">
    <source>
        <dbReference type="ARBA" id="ARBA00004141"/>
    </source>
</evidence>
<organism evidence="8 9">
    <name type="scientific">Dactylosporangium darangshiense</name>
    <dbReference type="NCBI Taxonomy" id="579108"/>
    <lineage>
        <taxon>Bacteria</taxon>
        <taxon>Bacillati</taxon>
        <taxon>Actinomycetota</taxon>
        <taxon>Actinomycetes</taxon>
        <taxon>Micromonosporales</taxon>
        <taxon>Micromonosporaceae</taxon>
        <taxon>Dactylosporangium</taxon>
    </lineage>
</organism>
<evidence type="ECO:0000256" key="3">
    <source>
        <dbReference type="ARBA" id="ARBA00022692"/>
    </source>
</evidence>
<gene>
    <name evidence="8" type="ORF">GCM10022255_045660</name>
</gene>
<accession>A0ABP8DBB7</accession>
<protein>
    <recommendedName>
        <fullName evidence="7">Cation efflux protein transmembrane domain-containing protein</fullName>
    </recommendedName>
</protein>
<evidence type="ECO:0000313" key="9">
    <source>
        <dbReference type="Proteomes" id="UP001500620"/>
    </source>
</evidence>
<comment type="subcellular location">
    <subcellularLocation>
        <location evidence="1">Membrane</location>
        <topology evidence="1">Multi-pass membrane protein</topology>
    </subcellularLocation>
</comment>
<dbReference type="RefSeq" id="WP_345129149.1">
    <property type="nucleotide sequence ID" value="NZ_BAABAT010000012.1"/>
</dbReference>
<dbReference type="SUPFAM" id="SSF161111">
    <property type="entry name" value="Cation efflux protein transmembrane domain-like"/>
    <property type="match status" value="1"/>
</dbReference>
<evidence type="ECO:0000313" key="8">
    <source>
        <dbReference type="EMBL" id="GAA4251771.1"/>
    </source>
</evidence>
<evidence type="ECO:0000256" key="4">
    <source>
        <dbReference type="ARBA" id="ARBA00022989"/>
    </source>
</evidence>
<dbReference type="InterPro" id="IPR058533">
    <property type="entry name" value="Cation_efflux_TM"/>
</dbReference>
<reference evidence="9" key="1">
    <citation type="journal article" date="2019" name="Int. J. Syst. Evol. Microbiol.">
        <title>The Global Catalogue of Microorganisms (GCM) 10K type strain sequencing project: providing services to taxonomists for standard genome sequencing and annotation.</title>
        <authorList>
            <consortium name="The Broad Institute Genomics Platform"/>
            <consortium name="The Broad Institute Genome Sequencing Center for Infectious Disease"/>
            <person name="Wu L."/>
            <person name="Ma J."/>
        </authorList>
    </citation>
    <scope>NUCLEOTIDE SEQUENCE [LARGE SCALE GENOMIC DNA]</scope>
    <source>
        <strain evidence="9">JCM 17441</strain>
    </source>
</reference>
<sequence>MTQSQRRRDAQSAASLRTVLVAVGANLVVGVAKGVAALLTGSAALWAETLHSIADTGNEVLLFVGLRRSNRQEDPQHPFGYGQERYFWALLAALGIFLIGGVLSIVEGVRSLLR</sequence>
<evidence type="ECO:0000259" key="7">
    <source>
        <dbReference type="Pfam" id="PF01545"/>
    </source>
</evidence>
<feature type="transmembrane region" description="Helical" evidence="6">
    <location>
        <begin position="86"/>
        <end position="106"/>
    </location>
</feature>
<keyword evidence="3 6" id="KW-0812">Transmembrane</keyword>
<dbReference type="PANTHER" id="PTHR13414">
    <property type="entry name" value="HUEL-CATION TRANSPORTER"/>
    <property type="match status" value="1"/>
</dbReference>
<proteinExistence type="predicted"/>
<feature type="transmembrane region" description="Helical" evidence="6">
    <location>
        <begin position="20"/>
        <end position="47"/>
    </location>
</feature>
<keyword evidence="9" id="KW-1185">Reference proteome</keyword>
<dbReference type="InterPro" id="IPR027469">
    <property type="entry name" value="Cation_efflux_TMD_sf"/>
</dbReference>
<comment type="caution">
    <text evidence="8">The sequence shown here is derived from an EMBL/GenBank/DDBJ whole genome shotgun (WGS) entry which is preliminary data.</text>
</comment>
<dbReference type="Proteomes" id="UP001500620">
    <property type="component" value="Unassembled WGS sequence"/>
</dbReference>
<evidence type="ECO:0000256" key="2">
    <source>
        <dbReference type="ARBA" id="ARBA00022448"/>
    </source>
</evidence>
<keyword evidence="2" id="KW-0813">Transport</keyword>
<dbReference type="Gene3D" id="1.20.1510.10">
    <property type="entry name" value="Cation efflux protein transmembrane domain"/>
    <property type="match status" value="1"/>
</dbReference>
<name>A0ABP8DBB7_9ACTN</name>
<dbReference type="EMBL" id="BAABAT010000012">
    <property type="protein sequence ID" value="GAA4251771.1"/>
    <property type="molecule type" value="Genomic_DNA"/>
</dbReference>
<keyword evidence="5 6" id="KW-0472">Membrane</keyword>
<dbReference type="PANTHER" id="PTHR13414:SF9">
    <property type="entry name" value="PROTON-COUPLED ZINC ANTIPORTER SLC30A9, MITOCHONDRIAL"/>
    <property type="match status" value="1"/>
</dbReference>
<feature type="domain" description="Cation efflux protein transmembrane" evidence="7">
    <location>
        <begin position="19"/>
        <end position="113"/>
    </location>
</feature>
<evidence type="ECO:0000256" key="6">
    <source>
        <dbReference type="SAM" id="Phobius"/>
    </source>
</evidence>
<evidence type="ECO:0000256" key="5">
    <source>
        <dbReference type="ARBA" id="ARBA00023136"/>
    </source>
</evidence>
<dbReference type="Pfam" id="PF01545">
    <property type="entry name" value="Cation_efflux"/>
    <property type="match status" value="1"/>
</dbReference>
<keyword evidence="4 6" id="KW-1133">Transmembrane helix</keyword>